<evidence type="ECO:0000313" key="6">
    <source>
        <dbReference type="EMBL" id="GLL14458.1"/>
    </source>
</evidence>
<dbReference type="PROSITE" id="PS51257">
    <property type="entry name" value="PROKAR_LIPOPROTEIN"/>
    <property type="match status" value="1"/>
</dbReference>
<protein>
    <submittedName>
        <fullName evidence="6">Sulfonate ABC transporter substrate-binding protein</fullName>
    </submittedName>
</protein>
<feature type="domain" description="SsuA/THI5-like" evidence="5">
    <location>
        <begin position="44"/>
        <end position="257"/>
    </location>
</feature>
<keyword evidence="3 4" id="KW-0732">Signal</keyword>
<feature type="signal peptide" evidence="4">
    <location>
        <begin position="1"/>
        <end position="18"/>
    </location>
</feature>
<dbReference type="InterPro" id="IPR015168">
    <property type="entry name" value="SsuA/THI5"/>
</dbReference>
<dbReference type="PANTHER" id="PTHR30024:SF47">
    <property type="entry name" value="TAURINE-BINDING PERIPLASMIC PROTEIN"/>
    <property type="match status" value="1"/>
</dbReference>
<evidence type="ECO:0000256" key="1">
    <source>
        <dbReference type="ARBA" id="ARBA00004418"/>
    </source>
</evidence>
<evidence type="ECO:0000256" key="4">
    <source>
        <dbReference type="SAM" id="SignalP"/>
    </source>
</evidence>
<dbReference type="Gene3D" id="3.40.190.10">
    <property type="entry name" value="Periplasmic binding protein-like II"/>
    <property type="match status" value="2"/>
</dbReference>
<dbReference type="PANTHER" id="PTHR30024">
    <property type="entry name" value="ALIPHATIC SULFONATES-BINDING PROTEIN-RELATED"/>
    <property type="match status" value="1"/>
</dbReference>
<evidence type="ECO:0000313" key="7">
    <source>
        <dbReference type="Proteomes" id="UP001143463"/>
    </source>
</evidence>
<proteinExistence type="inferred from homology"/>
<organism evidence="6 7">
    <name type="scientific">Pseudonocardia halophobica</name>
    <dbReference type="NCBI Taxonomy" id="29401"/>
    <lineage>
        <taxon>Bacteria</taxon>
        <taxon>Bacillati</taxon>
        <taxon>Actinomycetota</taxon>
        <taxon>Actinomycetes</taxon>
        <taxon>Pseudonocardiales</taxon>
        <taxon>Pseudonocardiaceae</taxon>
        <taxon>Pseudonocardia</taxon>
    </lineage>
</organism>
<dbReference type="AlphaFoldDB" id="A0A9W6NZ44"/>
<reference evidence="6" key="1">
    <citation type="journal article" date="2014" name="Int. J. Syst. Evol. Microbiol.">
        <title>Complete genome sequence of Corynebacterium casei LMG S-19264T (=DSM 44701T), isolated from a smear-ripened cheese.</title>
        <authorList>
            <consortium name="US DOE Joint Genome Institute (JGI-PGF)"/>
            <person name="Walter F."/>
            <person name="Albersmeier A."/>
            <person name="Kalinowski J."/>
            <person name="Ruckert C."/>
        </authorList>
    </citation>
    <scope>NUCLEOTIDE SEQUENCE</scope>
    <source>
        <strain evidence="6">VKM Ac-1069</strain>
    </source>
</reference>
<name>A0A9W6NZ44_9PSEU</name>
<feature type="chain" id="PRO_5040903543" evidence="4">
    <location>
        <begin position="19"/>
        <end position="331"/>
    </location>
</feature>
<accession>A0A9W6NZ44</accession>
<gene>
    <name evidence="6" type="primary">ssuA_2</name>
    <name evidence="6" type="ORF">GCM10017577_56050</name>
</gene>
<reference evidence="6" key="2">
    <citation type="submission" date="2023-01" db="EMBL/GenBank/DDBJ databases">
        <authorList>
            <person name="Sun Q."/>
            <person name="Evtushenko L."/>
        </authorList>
    </citation>
    <scope>NUCLEOTIDE SEQUENCE</scope>
    <source>
        <strain evidence="6">VKM Ac-1069</strain>
    </source>
</reference>
<dbReference type="SUPFAM" id="SSF53850">
    <property type="entry name" value="Periplasmic binding protein-like II"/>
    <property type="match status" value="1"/>
</dbReference>
<evidence type="ECO:0000256" key="3">
    <source>
        <dbReference type="ARBA" id="ARBA00022729"/>
    </source>
</evidence>
<dbReference type="EMBL" id="BSFQ01000032">
    <property type="protein sequence ID" value="GLL14458.1"/>
    <property type="molecule type" value="Genomic_DNA"/>
</dbReference>
<comment type="caution">
    <text evidence="6">The sequence shown here is derived from an EMBL/GenBank/DDBJ whole genome shotgun (WGS) entry which is preliminary data.</text>
</comment>
<dbReference type="Pfam" id="PF09084">
    <property type="entry name" value="NMT1"/>
    <property type="match status" value="1"/>
</dbReference>
<comment type="subcellular location">
    <subcellularLocation>
        <location evidence="1">Periplasm</location>
    </subcellularLocation>
</comment>
<dbReference type="RefSeq" id="WP_081924560.1">
    <property type="nucleotide sequence ID" value="NZ_BAAAUZ010000032.1"/>
</dbReference>
<keyword evidence="7" id="KW-1185">Reference proteome</keyword>
<sequence>MRRTFVAAVVAAALAVVAGCGSGGSEVNTGLDGLRIGFFTNGGQTPTYVALTEGMFREHGLDVERVEFQDPSAMTAALQRGDIDLMSSIPGPPLAARAAGLDVQAIIQNEAAKYEPPDSGTVIAAPTSGISTLGDLPGKRVAIFGGVRSQMNAGALWFMQGQGIDTSGIEFVEAPFASHLDLLRSGQVDAVMTIDPFSTSIEQSGSGTVVAYPNLLANPGAPLSAWWATRAWVEGNPDRVEKFQQSLRAAIDWLYQDEGRARQTVAAFTKLDPALLANMPLNNWSYNVDEKAWAHNVEILVSQRALPAVVSSDEYWAPSMRTFVAASAVGR</sequence>
<comment type="similarity">
    <text evidence="2">Belongs to the bacterial solute-binding protein SsuA/TauA family.</text>
</comment>
<evidence type="ECO:0000256" key="2">
    <source>
        <dbReference type="ARBA" id="ARBA00010742"/>
    </source>
</evidence>
<dbReference type="Proteomes" id="UP001143463">
    <property type="component" value="Unassembled WGS sequence"/>
</dbReference>
<evidence type="ECO:0000259" key="5">
    <source>
        <dbReference type="Pfam" id="PF09084"/>
    </source>
</evidence>
<dbReference type="GO" id="GO:0042597">
    <property type="term" value="C:periplasmic space"/>
    <property type="evidence" value="ECO:0007669"/>
    <property type="project" value="UniProtKB-SubCell"/>
</dbReference>